<evidence type="ECO:0000313" key="6">
    <source>
        <dbReference type="Proteomes" id="UP000317977"/>
    </source>
</evidence>
<dbReference type="AlphaFoldDB" id="A0A5C6F9A4"/>
<protein>
    <submittedName>
        <fullName evidence="5">Photosystem I assembly protein Ycf3</fullName>
    </submittedName>
</protein>
<organism evidence="5 6">
    <name type="scientific">Rubripirellula reticaptiva</name>
    <dbReference type="NCBI Taxonomy" id="2528013"/>
    <lineage>
        <taxon>Bacteria</taxon>
        <taxon>Pseudomonadati</taxon>
        <taxon>Planctomycetota</taxon>
        <taxon>Planctomycetia</taxon>
        <taxon>Pirellulales</taxon>
        <taxon>Pirellulaceae</taxon>
        <taxon>Rubripirellula</taxon>
    </lineage>
</organism>
<evidence type="ECO:0000256" key="4">
    <source>
        <dbReference type="SAM" id="MobiDB-lite"/>
    </source>
</evidence>
<sequence>MASMNPFAKSSPSTFESSTMGESVASSDSGAGSQVKAVAVSTKNAIGKTATAMTSVFRRKSEEVVDSPDQADPLRLDNKPDKVNAEVFVANGQLWESTGDFGKAMESYTKALESTPNHPQALNNIARLHFTQGNLPQAAKTFQVAINQTPNDAGLYNDLGLTLSKMGNHAGAIETLEKSLQLAPGTSRYANNLATVKFESGDPASAMQVLAQNNKPAVAHFNMAYLHFKSGQLPQARAQISEALKFESQAGGDVAVGRAIERSREMLAQIDASSGTVAQAAPQASQQVAQYAAAAPQPNIQQTGRPSNTANLGVANVSASSSIGPATAAITAAPKPTGQVESVDLGAEASTPSKASWSQAWNPNWQQESSAPATTPETKAIRPTEATPAETKPTEVKPAAIRPTMATPSASTTAPASSGFTMPE</sequence>
<dbReference type="PROSITE" id="PS50005">
    <property type="entry name" value="TPR"/>
    <property type="match status" value="3"/>
</dbReference>
<feature type="compositionally biased region" description="Polar residues" evidence="4">
    <location>
        <begin position="350"/>
        <end position="377"/>
    </location>
</feature>
<dbReference type="Pfam" id="PF14559">
    <property type="entry name" value="TPR_19"/>
    <property type="match status" value="1"/>
</dbReference>
<evidence type="ECO:0000256" key="1">
    <source>
        <dbReference type="ARBA" id="ARBA00022737"/>
    </source>
</evidence>
<dbReference type="InterPro" id="IPR011717">
    <property type="entry name" value="TPR-4"/>
</dbReference>
<feature type="repeat" description="TPR" evidence="3">
    <location>
        <begin position="85"/>
        <end position="118"/>
    </location>
</feature>
<dbReference type="SMART" id="SM00028">
    <property type="entry name" value="TPR"/>
    <property type="match status" value="4"/>
</dbReference>
<dbReference type="PANTHER" id="PTHR44858">
    <property type="entry name" value="TETRATRICOPEPTIDE REPEAT PROTEIN 6"/>
    <property type="match status" value="1"/>
</dbReference>
<evidence type="ECO:0000256" key="2">
    <source>
        <dbReference type="ARBA" id="ARBA00022803"/>
    </source>
</evidence>
<feature type="repeat" description="TPR" evidence="3">
    <location>
        <begin position="153"/>
        <end position="186"/>
    </location>
</feature>
<reference evidence="5 6" key="1">
    <citation type="submission" date="2019-02" db="EMBL/GenBank/DDBJ databases">
        <title>Deep-cultivation of Planctomycetes and their phenomic and genomic characterization uncovers novel biology.</title>
        <authorList>
            <person name="Wiegand S."/>
            <person name="Jogler M."/>
            <person name="Boedeker C."/>
            <person name="Pinto D."/>
            <person name="Vollmers J."/>
            <person name="Rivas-Marin E."/>
            <person name="Kohn T."/>
            <person name="Peeters S.H."/>
            <person name="Heuer A."/>
            <person name="Rast P."/>
            <person name="Oberbeckmann S."/>
            <person name="Bunk B."/>
            <person name="Jeske O."/>
            <person name="Meyerdierks A."/>
            <person name="Storesund J.E."/>
            <person name="Kallscheuer N."/>
            <person name="Luecker S."/>
            <person name="Lage O.M."/>
            <person name="Pohl T."/>
            <person name="Merkel B.J."/>
            <person name="Hornburger P."/>
            <person name="Mueller R.-W."/>
            <person name="Bruemmer F."/>
            <person name="Labrenz M."/>
            <person name="Spormann A.M."/>
            <person name="Op Den Camp H."/>
            <person name="Overmann J."/>
            <person name="Amann R."/>
            <person name="Jetten M.S.M."/>
            <person name="Mascher T."/>
            <person name="Medema M.H."/>
            <person name="Devos D.P."/>
            <person name="Kaster A.-K."/>
            <person name="Ovreas L."/>
            <person name="Rohde M."/>
            <person name="Galperin M.Y."/>
            <person name="Jogler C."/>
        </authorList>
    </citation>
    <scope>NUCLEOTIDE SEQUENCE [LARGE SCALE GENOMIC DNA]</scope>
    <source>
        <strain evidence="5 6">Poly59</strain>
    </source>
</reference>
<dbReference type="EMBL" id="SJPX01000001">
    <property type="protein sequence ID" value="TWU57965.1"/>
    <property type="molecule type" value="Genomic_DNA"/>
</dbReference>
<keyword evidence="2 3" id="KW-0802">TPR repeat</keyword>
<dbReference type="InterPro" id="IPR011990">
    <property type="entry name" value="TPR-like_helical_dom_sf"/>
</dbReference>
<dbReference type="GO" id="GO:0042802">
    <property type="term" value="F:identical protein binding"/>
    <property type="evidence" value="ECO:0007669"/>
    <property type="project" value="InterPro"/>
</dbReference>
<name>A0A5C6F9A4_9BACT</name>
<feature type="region of interest" description="Disordered" evidence="4">
    <location>
        <begin position="343"/>
        <end position="424"/>
    </location>
</feature>
<proteinExistence type="predicted"/>
<evidence type="ECO:0000313" key="5">
    <source>
        <dbReference type="EMBL" id="TWU57965.1"/>
    </source>
</evidence>
<dbReference type="PANTHER" id="PTHR44858:SF1">
    <property type="entry name" value="UDP-N-ACETYLGLUCOSAMINE--PEPTIDE N-ACETYLGLUCOSAMINYLTRANSFERASE SPINDLY-RELATED"/>
    <property type="match status" value="1"/>
</dbReference>
<keyword evidence="1" id="KW-0677">Repeat</keyword>
<feature type="region of interest" description="Disordered" evidence="4">
    <location>
        <begin position="58"/>
        <end position="78"/>
    </location>
</feature>
<dbReference type="InterPro" id="IPR050498">
    <property type="entry name" value="Ycf3"/>
</dbReference>
<feature type="compositionally biased region" description="Low complexity" evidence="4">
    <location>
        <begin position="403"/>
        <end position="418"/>
    </location>
</feature>
<accession>A0A5C6F9A4</accession>
<feature type="repeat" description="TPR" evidence="3">
    <location>
        <begin position="119"/>
        <end position="152"/>
    </location>
</feature>
<evidence type="ECO:0000256" key="3">
    <source>
        <dbReference type="PROSITE-ProRule" id="PRU00339"/>
    </source>
</evidence>
<feature type="compositionally biased region" description="Polar residues" evidence="4">
    <location>
        <begin position="8"/>
        <end position="32"/>
    </location>
</feature>
<gene>
    <name evidence="5" type="ORF">Poly59_08740</name>
</gene>
<dbReference type="Pfam" id="PF07721">
    <property type="entry name" value="TPR_4"/>
    <property type="match status" value="1"/>
</dbReference>
<dbReference type="SUPFAM" id="SSF48452">
    <property type="entry name" value="TPR-like"/>
    <property type="match status" value="1"/>
</dbReference>
<dbReference type="InterPro" id="IPR019734">
    <property type="entry name" value="TPR_rpt"/>
</dbReference>
<keyword evidence="6" id="KW-1185">Reference proteome</keyword>
<dbReference type="Proteomes" id="UP000317977">
    <property type="component" value="Unassembled WGS sequence"/>
</dbReference>
<comment type="caution">
    <text evidence="5">The sequence shown here is derived from an EMBL/GenBank/DDBJ whole genome shotgun (WGS) entry which is preliminary data.</text>
</comment>
<dbReference type="Gene3D" id="1.25.40.10">
    <property type="entry name" value="Tetratricopeptide repeat domain"/>
    <property type="match status" value="1"/>
</dbReference>
<feature type="region of interest" description="Disordered" evidence="4">
    <location>
        <begin position="1"/>
        <end position="38"/>
    </location>
</feature>